<evidence type="ECO:0000313" key="6">
    <source>
        <dbReference type="Proteomes" id="UP000077115"/>
    </source>
</evidence>
<dbReference type="EMBL" id="DS022300">
    <property type="protein sequence ID" value="OAJ36643.1"/>
    <property type="molecule type" value="Genomic_DNA"/>
</dbReference>
<reference evidence="5 6" key="1">
    <citation type="submission" date="2006-10" db="EMBL/GenBank/DDBJ databases">
        <title>The Genome Sequence of Batrachochytrium dendrobatidis JEL423.</title>
        <authorList>
            <consortium name="The Broad Institute Genome Sequencing Platform"/>
            <person name="Birren B."/>
            <person name="Lander E."/>
            <person name="Galagan J."/>
            <person name="Cuomo C."/>
            <person name="Devon K."/>
            <person name="Jaffe D."/>
            <person name="Butler J."/>
            <person name="Alvarez P."/>
            <person name="Gnerre S."/>
            <person name="Grabherr M."/>
            <person name="Kleber M."/>
            <person name="Mauceli E."/>
            <person name="Brockman W."/>
            <person name="Young S."/>
            <person name="LaButti K."/>
            <person name="Sykes S."/>
            <person name="DeCaprio D."/>
            <person name="Crawford M."/>
            <person name="Koehrsen M."/>
            <person name="Engels R."/>
            <person name="Montgomery P."/>
            <person name="Pearson M."/>
            <person name="Howarth C."/>
            <person name="Larson L."/>
            <person name="White J."/>
            <person name="O'Leary S."/>
            <person name="Kodira C."/>
            <person name="Zeng Q."/>
            <person name="Yandava C."/>
            <person name="Alvarado L."/>
            <person name="Longcore J."/>
            <person name="James T."/>
        </authorList>
    </citation>
    <scope>NUCLEOTIDE SEQUENCE [LARGE SCALE GENOMIC DNA]</scope>
    <source>
        <strain evidence="5 6">JEL423</strain>
    </source>
</reference>
<dbReference type="GO" id="GO:0005634">
    <property type="term" value="C:nucleus"/>
    <property type="evidence" value="ECO:0007669"/>
    <property type="project" value="TreeGrafter"/>
</dbReference>
<dbReference type="STRING" id="403673.A0A177W9D9"/>
<dbReference type="EC" id="3.1.3.48" evidence="2"/>
<dbReference type="PANTHER" id="PTHR45848:SF4">
    <property type="entry name" value="DUAL SPECIFICITY PROTEIN PHOSPHATASE 12"/>
    <property type="match status" value="1"/>
</dbReference>
<dbReference type="OrthoDB" id="2017893at2759"/>
<evidence type="ECO:0000256" key="4">
    <source>
        <dbReference type="ARBA" id="ARBA00022912"/>
    </source>
</evidence>
<comment type="similarity">
    <text evidence="1">Belongs to the protein-tyrosine phosphatase family. Non-receptor class dual specificity subfamily.</text>
</comment>
<evidence type="ECO:0000256" key="2">
    <source>
        <dbReference type="ARBA" id="ARBA00013064"/>
    </source>
</evidence>
<evidence type="ECO:0000313" key="5">
    <source>
        <dbReference type="EMBL" id="OAJ36643.1"/>
    </source>
</evidence>
<dbReference type="AlphaFoldDB" id="A0A177W9D9"/>
<organism evidence="5 6">
    <name type="scientific">Batrachochytrium dendrobatidis (strain JEL423)</name>
    <dbReference type="NCBI Taxonomy" id="403673"/>
    <lineage>
        <taxon>Eukaryota</taxon>
        <taxon>Fungi</taxon>
        <taxon>Fungi incertae sedis</taxon>
        <taxon>Chytridiomycota</taxon>
        <taxon>Chytridiomycota incertae sedis</taxon>
        <taxon>Chytridiomycetes</taxon>
        <taxon>Rhizophydiales</taxon>
        <taxon>Rhizophydiales incertae sedis</taxon>
        <taxon>Batrachochytrium</taxon>
    </lineage>
</organism>
<dbReference type="GO" id="GO:0004725">
    <property type="term" value="F:protein tyrosine phosphatase activity"/>
    <property type="evidence" value="ECO:0007669"/>
    <property type="project" value="UniProtKB-EC"/>
</dbReference>
<gene>
    <name evidence="5" type="ORF">BDEG_20796</name>
</gene>
<dbReference type="VEuPathDB" id="FungiDB:BDEG_20796"/>
<dbReference type="PANTHER" id="PTHR45848">
    <property type="entry name" value="DUAL SPECIFICITY PROTEIN PHOSPHATASE 12 FAMILY MEMBER"/>
    <property type="match status" value="1"/>
</dbReference>
<evidence type="ECO:0000256" key="3">
    <source>
        <dbReference type="ARBA" id="ARBA00022801"/>
    </source>
</evidence>
<keyword evidence="3" id="KW-0378">Hydrolase</keyword>
<dbReference type="GO" id="GO:0008138">
    <property type="term" value="F:protein tyrosine/serine/threonine phosphatase activity"/>
    <property type="evidence" value="ECO:0007669"/>
    <property type="project" value="TreeGrafter"/>
</dbReference>
<sequence>MSALRTSVGENIADLPVTLVQSQSSHPVSTHEQSKQTTQLRCRKCRLQLATLDQVLEHQPGTGQQAFSYFKRTKSYTGGKPGSIETCTTYFVSQDTVDTWNQAVLDTSTIEGRLACPKCDSKIGSYHLAGTQCSCGSWVAPAFCIQKGKVDTFLAMSMG</sequence>
<dbReference type="Proteomes" id="UP000077115">
    <property type="component" value="Unassembled WGS sequence"/>
</dbReference>
<name>A0A177W9D9_BATDL</name>
<accession>A0A177W9D9</accession>
<protein>
    <recommendedName>
        <fullName evidence="2">protein-tyrosine-phosphatase</fullName>
        <ecNumber evidence="2">3.1.3.48</ecNumber>
    </recommendedName>
</protein>
<reference evidence="5 6" key="2">
    <citation type="submission" date="2016-05" db="EMBL/GenBank/DDBJ databases">
        <title>Lineage-specific infection strategies underlie the spectrum of fungal disease in amphibians.</title>
        <authorList>
            <person name="Cuomo C.A."/>
            <person name="Farrer R.A."/>
            <person name="James T."/>
            <person name="Longcore J."/>
            <person name="Birren B."/>
        </authorList>
    </citation>
    <scope>NUCLEOTIDE SEQUENCE [LARGE SCALE GENOMIC DNA]</scope>
    <source>
        <strain evidence="5 6">JEL423</strain>
    </source>
</reference>
<proteinExistence type="inferred from homology"/>
<evidence type="ECO:0000256" key="1">
    <source>
        <dbReference type="ARBA" id="ARBA00008601"/>
    </source>
</evidence>
<keyword evidence="4" id="KW-0904">Protein phosphatase</keyword>